<keyword evidence="2" id="KW-1185">Reference proteome</keyword>
<evidence type="ECO:0000313" key="2">
    <source>
        <dbReference type="Proteomes" id="UP000050525"/>
    </source>
</evidence>
<reference evidence="1 2" key="1">
    <citation type="journal article" date="2012" name="Genome Biol.">
        <title>Sequencing three crocodilian genomes to illuminate the evolution of archosaurs and amniotes.</title>
        <authorList>
            <person name="St John J.A."/>
            <person name="Braun E.L."/>
            <person name="Isberg S.R."/>
            <person name="Miles L.G."/>
            <person name="Chong A.Y."/>
            <person name="Gongora J."/>
            <person name="Dalzell P."/>
            <person name="Moran C."/>
            <person name="Bed'hom B."/>
            <person name="Abzhanov A."/>
            <person name="Burgess S.C."/>
            <person name="Cooksey A.M."/>
            <person name="Castoe T.A."/>
            <person name="Crawford N.G."/>
            <person name="Densmore L.D."/>
            <person name="Drew J.C."/>
            <person name="Edwards S.V."/>
            <person name="Faircloth B.C."/>
            <person name="Fujita M.K."/>
            <person name="Greenwold M.J."/>
            <person name="Hoffmann F.G."/>
            <person name="Howard J.M."/>
            <person name="Iguchi T."/>
            <person name="Janes D.E."/>
            <person name="Khan S.Y."/>
            <person name="Kohno S."/>
            <person name="de Koning A.J."/>
            <person name="Lance S.L."/>
            <person name="McCarthy F.M."/>
            <person name="McCormack J.E."/>
            <person name="Merchant M.E."/>
            <person name="Peterson D.G."/>
            <person name="Pollock D.D."/>
            <person name="Pourmand N."/>
            <person name="Raney B.J."/>
            <person name="Roessler K.A."/>
            <person name="Sanford J.R."/>
            <person name="Sawyer R.H."/>
            <person name="Schmidt C.J."/>
            <person name="Triplett E.W."/>
            <person name="Tuberville T.D."/>
            <person name="Venegas-Anaya M."/>
            <person name="Howard J.T."/>
            <person name="Jarvis E.D."/>
            <person name="Guillette L.J.Jr."/>
            <person name="Glenn T.C."/>
            <person name="Green R.E."/>
            <person name="Ray D.A."/>
        </authorList>
    </citation>
    <scope>NUCLEOTIDE SEQUENCE [LARGE SCALE GENOMIC DNA]</scope>
    <source>
        <strain evidence="1">KSC_2009_1</strain>
    </source>
</reference>
<evidence type="ECO:0000313" key="1">
    <source>
        <dbReference type="EMBL" id="KYO35891.1"/>
    </source>
</evidence>
<dbReference type="AlphaFoldDB" id="A0A151NGF4"/>
<name>A0A151NGF4_ALLMI</name>
<accession>A0A151NGF4</accession>
<sequence length="76" mass="8081">MQGLVAQVKQHHEKCFSGGSGFEVIEWNISEDTGPPGINGSLDKSSSTSCIPGLQLANIWIPAPVLSLCGLGDFYF</sequence>
<dbReference type="EMBL" id="AKHW03003057">
    <property type="protein sequence ID" value="KYO35891.1"/>
    <property type="molecule type" value="Genomic_DNA"/>
</dbReference>
<proteinExistence type="predicted"/>
<dbReference type="Proteomes" id="UP000050525">
    <property type="component" value="Unassembled WGS sequence"/>
</dbReference>
<protein>
    <submittedName>
        <fullName evidence="1">Uncharacterized protein</fullName>
    </submittedName>
</protein>
<gene>
    <name evidence="1" type="ORF">Y1Q_0017365</name>
</gene>
<comment type="caution">
    <text evidence="1">The sequence shown here is derived from an EMBL/GenBank/DDBJ whole genome shotgun (WGS) entry which is preliminary data.</text>
</comment>
<organism evidence="1 2">
    <name type="scientific">Alligator mississippiensis</name>
    <name type="common">American alligator</name>
    <dbReference type="NCBI Taxonomy" id="8496"/>
    <lineage>
        <taxon>Eukaryota</taxon>
        <taxon>Metazoa</taxon>
        <taxon>Chordata</taxon>
        <taxon>Craniata</taxon>
        <taxon>Vertebrata</taxon>
        <taxon>Euteleostomi</taxon>
        <taxon>Archelosauria</taxon>
        <taxon>Archosauria</taxon>
        <taxon>Crocodylia</taxon>
        <taxon>Alligatoridae</taxon>
        <taxon>Alligatorinae</taxon>
        <taxon>Alligator</taxon>
    </lineage>
</organism>